<protein>
    <submittedName>
        <fullName evidence="2">Uncharacterized protein</fullName>
    </submittedName>
</protein>
<keyword evidence="1" id="KW-0472">Membrane</keyword>
<keyword evidence="1" id="KW-1133">Transmembrane helix</keyword>
<name>A0ABV7U287_9RHOB</name>
<gene>
    <name evidence="2" type="ORF">ACFOM8_06260</name>
</gene>
<proteinExistence type="predicted"/>
<comment type="caution">
    <text evidence="2">The sequence shown here is derived from an EMBL/GenBank/DDBJ whole genome shotgun (WGS) entry which is preliminary data.</text>
</comment>
<dbReference type="RefSeq" id="WP_377760325.1">
    <property type="nucleotide sequence ID" value="NZ_JBHRXY010000003.1"/>
</dbReference>
<keyword evidence="3" id="KW-1185">Reference proteome</keyword>
<dbReference type="Proteomes" id="UP001595539">
    <property type="component" value="Unassembled WGS sequence"/>
</dbReference>
<feature type="transmembrane region" description="Helical" evidence="1">
    <location>
        <begin position="73"/>
        <end position="92"/>
    </location>
</feature>
<reference evidence="3" key="1">
    <citation type="journal article" date="2019" name="Int. J. Syst. Evol. Microbiol.">
        <title>The Global Catalogue of Microorganisms (GCM) 10K type strain sequencing project: providing services to taxonomists for standard genome sequencing and annotation.</title>
        <authorList>
            <consortium name="The Broad Institute Genomics Platform"/>
            <consortium name="The Broad Institute Genome Sequencing Center for Infectious Disease"/>
            <person name="Wu L."/>
            <person name="Ma J."/>
        </authorList>
    </citation>
    <scope>NUCLEOTIDE SEQUENCE [LARGE SCALE GENOMIC DNA]</scope>
    <source>
        <strain evidence="3">KCTC 42473</strain>
    </source>
</reference>
<feature type="transmembrane region" description="Helical" evidence="1">
    <location>
        <begin position="44"/>
        <end position="61"/>
    </location>
</feature>
<evidence type="ECO:0000313" key="3">
    <source>
        <dbReference type="Proteomes" id="UP001595539"/>
    </source>
</evidence>
<dbReference type="EMBL" id="JBHRXY010000003">
    <property type="protein sequence ID" value="MFC3629046.1"/>
    <property type="molecule type" value="Genomic_DNA"/>
</dbReference>
<keyword evidence="1" id="KW-0812">Transmembrane</keyword>
<evidence type="ECO:0000313" key="2">
    <source>
        <dbReference type="EMBL" id="MFC3629046.1"/>
    </source>
</evidence>
<accession>A0ABV7U287</accession>
<organism evidence="2 3">
    <name type="scientific">Paracoccus angustae</name>
    <dbReference type="NCBI Taxonomy" id="1671480"/>
    <lineage>
        <taxon>Bacteria</taxon>
        <taxon>Pseudomonadati</taxon>
        <taxon>Pseudomonadota</taxon>
        <taxon>Alphaproteobacteria</taxon>
        <taxon>Rhodobacterales</taxon>
        <taxon>Paracoccaceae</taxon>
        <taxon>Paracoccus</taxon>
    </lineage>
</organism>
<sequence>MNGITRPHRGRWRAFRWGAILALLLAPLAGMRFSDQVNWGPGDFVLAALLLAGGNLLYEALSRNRGRSRRLLVAVLICLAILILWAQGAVGIL</sequence>
<evidence type="ECO:0000256" key="1">
    <source>
        <dbReference type="SAM" id="Phobius"/>
    </source>
</evidence>